<sequence>MRSSLPWSTALRIAWRETRASRAKFLFVILAVAIGVGSLTGVRGFSRSFRHMLLREARTLMAGDITARVFALPNAEQEAALHDLDARGVRRTWITETVTMASSSTTPDPLLISVKAVDPAAYPYYGVVKLNPPRPLRGALDANSVVVSDDLLVRLNVHTGDTLHIGGQDFRIAGVVTSEPDRMTGSLNVGPRVMITRAGLDRTGLISTGSRAAERYLFALPASGGPDVADVRAVLKQAFPEATISDYRETHPIITRGLDRATTFLSLIGLIALVIGAMGVASAMHGHLQQKLDSIAVMKCIGARSAQIIRIYVAQTLMLGLAGGLLGVAFGVLVSAAFPGLIAKYFQIDVAAYWDPWPAVQGIAIACLVTLLFTLPPLLSIRAIRPALIFRRDVETGRGGGRRQALLARVAILIGTAVVAATVTEGSLRDSVRTGAYFTLGVAIGLALLWAAGWLALKGFRAFLRRFGARLPGVLRHGIANLYRPGNQAQAAVVALGVGVMFTLTVFLVQGALVEQIRGSAPPGMPNVFLLDIPGNQRVALSELIQSQPGVKEAPDVAFAVAARITAVNGVPIEQIPLRDFNRRFMRTRTVTSLEAMPPDTVILQGAWWKPGDHEPQICANEEAAKILNLKPGSVVDWNIWNRTVRTRVACVERTESIRMSGRFEFLFNAGQLDGLPAVYYGSARVRPADVVGLQRVVYQKFPTVTVVNVADVMQIVEDVVQRIAAVIRFISGFTILAGAVMVASSVAGTRFRRMREVVTLKTLGATRRRIAWIFSVEFIALGAVAGLMGSLLAAGFAALVLKKLLEIEFHPSLGTHTLAIVIAAAVAAGAGWAASFRILGRKPLEILREE</sequence>
<dbReference type="eggNOG" id="COG3127">
    <property type="taxonomic scope" value="Bacteria"/>
</dbReference>
<evidence type="ECO:0000259" key="8">
    <source>
        <dbReference type="Pfam" id="PF12704"/>
    </source>
</evidence>
<keyword evidence="2" id="KW-1003">Cell membrane</keyword>
<dbReference type="InterPro" id="IPR025857">
    <property type="entry name" value="MacB_PCD"/>
</dbReference>
<evidence type="ECO:0000313" key="9">
    <source>
        <dbReference type="EMBL" id="ABJ82822.1"/>
    </source>
</evidence>
<dbReference type="PANTHER" id="PTHR30287:SF1">
    <property type="entry name" value="INNER MEMBRANE PROTEIN"/>
    <property type="match status" value="1"/>
</dbReference>
<feature type="transmembrane region" description="Helical" evidence="6">
    <location>
        <begin position="362"/>
        <end position="384"/>
    </location>
</feature>
<dbReference type="GO" id="GO:0005886">
    <property type="term" value="C:plasma membrane"/>
    <property type="evidence" value="ECO:0007669"/>
    <property type="project" value="UniProtKB-SubCell"/>
</dbReference>
<feature type="transmembrane region" description="Helical" evidence="6">
    <location>
        <begin position="264"/>
        <end position="288"/>
    </location>
</feature>
<keyword evidence="3 6" id="KW-0812">Transmembrane</keyword>
<feature type="domain" description="MacB-like periplasmic core" evidence="8">
    <location>
        <begin position="27"/>
        <end position="233"/>
    </location>
</feature>
<dbReference type="AlphaFoldDB" id="Q027I5"/>
<feature type="transmembrane region" description="Helical" evidence="6">
    <location>
        <begin position="771"/>
        <end position="799"/>
    </location>
</feature>
<feature type="domain" description="ABC3 transporter permease C-terminal" evidence="7">
    <location>
        <begin position="267"/>
        <end position="384"/>
    </location>
</feature>
<accession>Q027I5</accession>
<evidence type="ECO:0000256" key="3">
    <source>
        <dbReference type="ARBA" id="ARBA00022692"/>
    </source>
</evidence>
<gene>
    <name evidence="9" type="ordered locus">Acid_1832</name>
</gene>
<dbReference type="OrthoDB" id="100558at2"/>
<comment type="subcellular location">
    <subcellularLocation>
        <location evidence="1">Cell membrane</location>
        <topology evidence="1">Multi-pass membrane protein</topology>
    </subcellularLocation>
</comment>
<feature type="transmembrane region" description="Helical" evidence="6">
    <location>
        <begin position="405"/>
        <end position="424"/>
    </location>
</feature>
<organism evidence="9">
    <name type="scientific">Solibacter usitatus (strain Ellin6076)</name>
    <dbReference type="NCBI Taxonomy" id="234267"/>
    <lineage>
        <taxon>Bacteria</taxon>
        <taxon>Pseudomonadati</taxon>
        <taxon>Acidobacteriota</taxon>
        <taxon>Terriglobia</taxon>
        <taxon>Bryobacterales</taxon>
        <taxon>Solibacteraceae</taxon>
        <taxon>Candidatus Solibacter</taxon>
    </lineage>
</organism>
<evidence type="ECO:0008006" key="10">
    <source>
        <dbReference type="Google" id="ProtNLM"/>
    </source>
</evidence>
<dbReference type="HOGENOM" id="CLU_009475_3_0_0"/>
<feature type="transmembrane region" description="Helical" evidence="6">
    <location>
        <begin position="491"/>
        <end position="513"/>
    </location>
</feature>
<feature type="transmembrane region" description="Helical" evidence="6">
    <location>
        <begin position="819"/>
        <end position="840"/>
    </location>
</feature>
<dbReference type="KEGG" id="sus:Acid_1832"/>
<evidence type="ECO:0000256" key="1">
    <source>
        <dbReference type="ARBA" id="ARBA00004651"/>
    </source>
</evidence>
<feature type="transmembrane region" description="Helical" evidence="6">
    <location>
        <begin position="436"/>
        <end position="457"/>
    </location>
</feature>
<dbReference type="EMBL" id="CP000473">
    <property type="protein sequence ID" value="ABJ82822.1"/>
    <property type="molecule type" value="Genomic_DNA"/>
</dbReference>
<dbReference type="PANTHER" id="PTHR30287">
    <property type="entry name" value="MEMBRANE COMPONENT OF PREDICTED ABC SUPERFAMILY METABOLITE UPTAKE TRANSPORTER"/>
    <property type="match status" value="1"/>
</dbReference>
<proteinExistence type="predicted"/>
<evidence type="ECO:0000256" key="5">
    <source>
        <dbReference type="ARBA" id="ARBA00023136"/>
    </source>
</evidence>
<dbReference type="Pfam" id="PF02687">
    <property type="entry name" value="FtsX"/>
    <property type="match status" value="2"/>
</dbReference>
<dbReference type="InterPro" id="IPR003838">
    <property type="entry name" value="ABC3_permease_C"/>
</dbReference>
<evidence type="ECO:0000259" key="7">
    <source>
        <dbReference type="Pfam" id="PF02687"/>
    </source>
</evidence>
<dbReference type="InterPro" id="IPR038766">
    <property type="entry name" value="Membrane_comp_ABC_pdt"/>
</dbReference>
<dbReference type="Pfam" id="PF12704">
    <property type="entry name" value="MacB_PCD"/>
    <property type="match status" value="1"/>
</dbReference>
<feature type="transmembrane region" description="Helical" evidence="6">
    <location>
        <begin position="730"/>
        <end position="750"/>
    </location>
</feature>
<evidence type="ECO:0000256" key="6">
    <source>
        <dbReference type="SAM" id="Phobius"/>
    </source>
</evidence>
<evidence type="ECO:0000256" key="2">
    <source>
        <dbReference type="ARBA" id="ARBA00022475"/>
    </source>
</evidence>
<protein>
    <recommendedName>
        <fullName evidence="10">ABC3 transporter permease protein domain-containing protein</fullName>
    </recommendedName>
</protein>
<keyword evidence="4 6" id="KW-1133">Transmembrane helix</keyword>
<dbReference type="FunCoup" id="Q027I5">
    <property type="interactions" value="147"/>
</dbReference>
<keyword evidence="5 6" id="KW-0472">Membrane</keyword>
<dbReference type="InParanoid" id="Q027I5"/>
<evidence type="ECO:0000256" key="4">
    <source>
        <dbReference type="ARBA" id="ARBA00022989"/>
    </source>
</evidence>
<feature type="transmembrane region" description="Helical" evidence="6">
    <location>
        <begin position="309"/>
        <end position="342"/>
    </location>
</feature>
<feature type="domain" description="ABC3 transporter permease C-terminal" evidence="7">
    <location>
        <begin position="730"/>
        <end position="843"/>
    </location>
</feature>
<dbReference type="STRING" id="234267.Acid_1832"/>
<reference evidence="9" key="1">
    <citation type="submission" date="2006-10" db="EMBL/GenBank/DDBJ databases">
        <title>Complete sequence of Solibacter usitatus Ellin6076.</title>
        <authorList>
            <consortium name="US DOE Joint Genome Institute"/>
            <person name="Copeland A."/>
            <person name="Lucas S."/>
            <person name="Lapidus A."/>
            <person name="Barry K."/>
            <person name="Detter J.C."/>
            <person name="Glavina del Rio T."/>
            <person name="Hammon N."/>
            <person name="Israni S."/>
            <person name="Dalin E."/>
            <person name="Tice H."/>
            <person name="Pitluck S."/>
            <person name="Thompson L.S."/>
            <person name="Brettin T."/>
            <person name="Bruce D."/>
            <person name="Han C."/>
            <person name="Tapia R."/>
            <person name="Gilna P."/>
            <person name="Schmutz J."/>
            <person name="Larimer F."/>
            <person name="Land M."/>
            <person name="Hauser L."/>
            <person name="Kyrpides N."/>
            <person name="Mikhailova N."/>
            <person name="Janssen P.H."/>
            <person name="Kuske C.R."/>
            <person name="Richardson P."/>
        </authorList>
    </citation>
    <scope>NUCLEOTIDE SEQUENCE</scope>
    <source>
        <strain evidence="9">Ellin6076</strain>
    </source>
</reference>
<name>Q027I5_SOLUE</name>